<feature type="region of interest" description="Disordered" evidence="1">
    <location>
        <begin position="38"/>
        <end position="96"/>
    </location>
</feature>
<organism evidence="2 3">
    <name type="scientific">Morella rubra</name>
    <name type="common">Chinese bayberry</name>
    <dbReference type="NCBI Taxonomy" id="262757"/>
    <lineage>
        <taxon>Eukaryota</taxon>
        <taxon>Viridiplantae</taxon>
        <taxon>Streptophyta</taxon>
        <taxon>Embryophyta</taxon>
        <taxon>Tracheophyta</taxon>
        <taxon>Spermatophyta</taxon>
        <taxon>Magnoliopsida</taxon>
        <taxon>eudicotyledons</taxon>
        <taxon>Gunneridae</taxon>
        <taxon>Pentapetalae</taxon>
        <taxon>rosids</taxon>
        <taxon>fabids</taxon>
        <taxon>Fagales</taxon>
        <taxon>Myricaceae</taxon>
        <taxon>Morella</taxon>
    </lineage>
</organism>
<feature type="compositionally biased region" description="Polar residues" evidence="1">
    <location>
        <begin position="59"/>
        <end position="79"/>
    </location>
</feature>
<reference evidence="2 3" key="1">
    <citation type="journal article" date="2019" name="Plant Biotechnol. J.">
        <title>The red bayberry genome and genetic basis of sex determination.</title>
        <authorList>
            <person name="Jia H.M."/>
            <person name="Jia H.J."/>
            <person name="Cai Q.L."/>
            <person name="Wang Y."/>
            <person name="Zhao H.B."/>
            <person name="Yang W.F."/>
            <person name="Wang G.Y."/>
            <person name="Li Y.H."/>
            <person name="Zhan D.L."/>
            <person name="Shen Y.T."/>
            <person name="Niu Q.F."/>
            <person name="Chang L."/>
            <person name="Qiu J."/>
            <person name="Zhao L."/>
            <person name="Xie H.B."/>
            <person name="Fu W.Y."/>
            <person name="Jin J."/>
            <person name="Li X.W."/>
            <person name="Jiao Y."/>
            <person name="Zhou C.C."/>
            <person name="Tu T."/>
            <person name="Chai C.Y."/>
            <person name="Gao J.L."/>
            <person name="Fan L.J."/>
            <person name="van de Weg E."/>
            <person name="Wang J.Y."/>
            <person name="Gao Z.S."/>
        </authorList>
    </citation>
    <scope>NUCLEOTIDE SEQUENCE [LARGE SCALE GENOMIC DNA]</scope>
    <source>
        <tissue evidence="2">Leaves</tissue>
    </source>
</reference>
<evidence type="ECO:0000256" key="1">
    <source>
        <dbReference type="SAM" id="MobiDB-lite"/>
    </source>
</evidence>
<dbReference type="PANTHER" id="PTHR35301">
    <property type="entry name" value="CLAVATA3/ESR (CLE)-RELATED PROTEIN 41-RELATED"/>
    <property type="match status" value="1"/>
</dbReference>
<dbReference type="EMBL" id="RXIC02000023">
    <property type="protein sequence ID" value="KAB1213700.1"/>
    <property type="molecule type" value="Genomic_DNA"/>
</dbReference>
<dbReference type="GO" id="GO:0033612">
    <property type="term" value="F:receptor serine/threonine kinase binding"/>
    <property type="evidence" value="ECO:0007669"/>
    <property type="project" value="InterPro"/>
</dbReference>
<accession>A0A6A1VSQ6</accession>
<gene>
    <name evidence="2" type="ORF">CJ030_MR5G016195</name>
</gene>
<keyword evidence="3" id="KW-1185">Reference proteome</keyword>
<sequence>MARASKALYTERSAKPLAILLFVGLLLMVTLFHRPTELSTMSKTRTSLARQLLSRPPLTDQSTTEFHPQQPKNSGNRQFQAAAHEVPSGPNPESNK</sequence>
<dbReference type="GO" id="GO:0010089">
    <property type="term" value="P:xylem development"/>
    <property type="evidence" value="ECO:0007669"/>
    <property type="project" value="InterPro"/>
</dbReference>
<dbReference type="GO" id="GO:0048046">
    <property type="term" value="C:apoplast"/>
    <property type="evidence" value="ECO:0007669"/>
    <property type="project" value="TreeGrafter"/>
</dbReference>
<dbReference type="Proteomes" id="UP000516437">
    <property type="component" value="Chromosome 5"/>
</dbReference>
<comment type="caution">
    <text evidence="2">The sequence shown here is derived from an EMBL/GenBank/DDBJ whole genome shotgun (WGS) entry which is preliminary data.</text>
</comment>
<feature type="compositionally biased region" description="Polar residues" evidence="1">
    <location>
        <begin position="38"/>
        <end position="49"/>
    </location>
</feature>
<proteinExistence type="predicted"/>
<dbReference type="OrthoDB" id="759183at2759"/>
<evidence type="ECO:0000313" key="2">
    <source>
        <dbReference type="EMBL" id="KAB1213700.1"/>
    </source>
</evidence>
<evidence type="ECO:0000313" key="3">
    <source>
        <dbReference type="Proteomes" id="UP000516437"/>
    </source>
</evidence>
<name>A0A6A1VSQ6_9ROSI</name>
<protein>
    <recommendedName>
        <fullName evidence="4">CLAVATA3/ESR (CLE)-related protein 44</fullName>
    </recommendedName>
</protein>
<dbReference type="AlphaFoldDB" id="A0A6A1VSQ6"/>
<dbReference type="InterPro" id="IPR037495">
    <property type="entry name" value="CLE41/42/44"/>
</dbReference>
<dbReference type="PANTHER" id="PTHR35301:SF2">
    <property type="match status" value="1"/>
</dbReference>
<evidence type="ECO:0008006" key="4">
    <source>
        <dbReference type="Google" id="ProtNLM"/>
    </source>
</evidence>